<proteinExistence type="predicted"/>
<dbReference type="Proteomes" id="UP000515153">
    <property type="component" value="Unplaced"/>
</dbReference>
<dbReference type="GeneID" id="41958842"/>
<dbReference type="RefSeq" id="XP_030984489.1">
    <property type="nucleotide sequence ID" value="XM_031123933.1"/>
</dbReference>
<evidence type="ECO:0000313" key="1">
    <source>
        <dbReference type="Proteomes" id="UP000515153"/>
    </source>
</evidence>
<accession>A0A6P8BBR3</accession>
<reference evidence="2" key="3">
    <citation type="submission" date="2025-08" db="UniProtKB">
        <authorList>
            <consortium name="RefSeq"/>
        </authorList>
    </citation>
    <scope>IDENTIFICATION</scope>
    <source>
        <strain evidence="2">NI907</strain>
    </source>
</reference>
<dbReference type="KEGG" id="pgri:PgNI_03880"/>
<keyword evidence="1" id="KW-1185">Reference proteome</keyword>
<protein>
    <submittedName>
        <fullName evidence="2">Uncharacterized protein</fullName>
    </submittedName>
</protein>
<name>A0A6P8BBR3_PYRGI</name>
<reference evidence="2" key="2">
    <citation type="submission" date="2019-10" db="EMBL/GenBank/DDBJ databases">
        <authorList>
            <consortium name="NCBI Genome Project"/>
        </authorList>
    </citation>
    <scope>NUCLEOTIDE SEQUENCE</scope>
    <source>
        <strain evidence="2">NI907</strain>
    </source>
</reference>
<gene>
    <name evidence="2" type="ORF">PgNI_03880</name>
</gene>
<dbReference type="AlphaFoldDB" id="A0A6P8BBR3"/>
<reference evidence="2" key="1">
    <citation type="journal article" date="2019" name="Mol. Biol. Evol.">
        <title>Blast fungal genomes show frequent chromosomal changes, gene gains and losses, and effector gene turnover.</title>
        <authorList>
            <person name="Gomez Luciano L.B."/>
            <person name="Jason Tsai I."/>
            <person name="Chuma I."/>
            <person name="Tosa Y."/>
            <person name="Chen Y.H."/>
            <person name="Li J.Y."/>
            <person name="Li M.Y."/>
            <person name="Jade Lu M.Y."/>
            <person name="Nakayashiki H."/>
            <person name="Li W.H."/>
        </authorList>
    </citation>
    <scope>NUCLEOTIDE SEQUENCE</scope>
    <source>
        <strain evidence="2">NI907</strain>
    </source>
</reference>
<organism evidence="1 2">
    <name type="scientific">Pyricularia grisea</name>
    <name type="common">Crabgrass-specific blast fungus</name>
    <name type="synonym">Magnaporthe grisea</name>
    <dbReference type="NCBI Taxonomy" id="148305"/>
    <lineage>
        <taxon>Eukaryota</taxon>
        <taxon>Fungi</taxon>
        <taxon>Dikarya</taxon>
        <taxon>Ascomycota</taxon>
        <taxon>Pezizomycotina</taxon>
        <taxon>Sordariomycetes</taxon>
        <taxon>Sordariomycetidae</taxon>
        <taxon>Magnaporthales</taxon>
        <taxon>Pyriculariaceae</taxon>
        <taxon>Pyricularia</taxon>
    </lineage>
</organism>
<sequence length="85" mass="9074">MGLTNSSLHTTLQNTPPLIHLSSRWIQASPAGGLQADVRAVGIAGNVSRLIRQVSFPKGEKRISKSNPCLHSCAWFSNHPFAPGG</sequence>
<evidence type="ECO:0000313" key="2">
    <source>
        <dbReference type="RefSeq" id="XP_030984489.1"/>
    </source>
</evidence>